<protein>
    <submittedName>
        <fullName evidence="1">Uncharacterized protein</fullName>
    </submittedName>
</protein>
<comment type="caution">
    <text evidence="1">The sequence shown here is derived from an EMBL/GenBank/DDBJ whole genome shotgun (WGS) entry which is preliminary data.</text>
</comment>
<gene>
    <name evidence="1" type="ORF">CYMTET_27157</name>
</gene>
<evidence type="ECO:0000313" key="2">
    <source>
        <dbReference type="Proteomes" id="UP001190700"/>
    </source>
</evidence>
<dbReference type="EMBL" id="LGRX02014807">
    <property type="protein sequence ID" value="KAK3264079.1"/>
    <property type="molecule type" value="Genomic_DNA"/>
</dbReference>
<dbReference type="Proteomes" id="UP001190700">
    <property type="component" value="Unassembled WGS sequence"/>
</dbReference>
<proteinExistence type="predicted"/>
<sequence length="216" mass="24699">MVSERYQSPSATTCDVRGLSAPTPDVKVQQPHAWDMVSLPVRVCQAIRERVVEHGSGRVDAQFLFYKNACMLETLRLLHIRQLTHVGFVERLRSVTLEFVQDLRNYDALLRVRTLRYLHVAMSDAPARYSAISGHPTLQTLVLLETRTLLVDRILRSITSACVLSHLTLSRSQMLHTFSQLPPYIVKRIAGMCADVREDTWNVAWEFECYDDAFHG</sequence>
<dbReference type="AlphaFoldDB" id="A0AAE0KXG0"/>
<evidence type="ECO:0000313" key="1">
    <source>
        <dbReference type="EMBL" id="KAK3264079.1"/>
    </source>
</evidence>
<organism evidence="1 2">
    <name type="scientific">Cymbomonas tetramitiformis</name>
    <dbReference type="NCBI Taxonomy" id="36881"/>
    <lineage>
        <taxon>Eukaryota</taxon>
        <taxon>Viridiplantae</taxon>
        <taxon>Chlorophyta</taxon>
        <taxon>Pyramimonadophyceae</taxon>
        <taxon>Pyramimonadales</taxon>
        <taxon>Pyramimonadaceae</taxon>
        <taxon>Cymbomonas</taxon>
    </lineage>
</organism>
<accession>A0AAE0KXG0</accession>
<keyword evidence="2" id="KW-1185">Reference proteome</keyword>
<reference evidence="1 2" key="1">
    <citation type="journal article" date="2015" name="Genome Biol. Evol.">
        <title>Comparative Genomics of a Bacterivorous Green Alga Reveals Evolutionary Causalities and Consequences of Phago-Mixotrophic Mode of Nutrition.</title>
        <authorList>
            <person name="Burns J.A."/>
            <person name="Paasch A."/>
            <person name="Narechania A."/>
            <person name="Kim E."/>
        </authorList>
    </citation>
    <scope>NUCLEOTIDE SEQUENCE [LARGE SCALE GENOMIC DNA]</scope>
    <source>
        <strain evidence="1 2">PLY_AMNH</strain>
    </source>
</reference>
<name>A0AAE0KXG0_9CHLO</name>